<protein>
    <submittedName>
        <fullName evidence="1">Uncharacterized protein</fullName>
    </submittedName>
</protein>
<proteinExistence type="predicted"/>
<dbReference type="Proteomes" id="UP000554482">
    <property type="component" value="Unassembled WGS sequence"/>
</dbReference>
<reference evidence="1 2" key="1">
    <citation type="submission" date="2020-06" db="EMBL/GenBank/DDBJ databases">
        <title>Transcriptomic and genomic resources for Thalictrum thalictroides and T. hernandezii: Facilitating candidate gene discovery in an emerging model plant lineage.</title>
        <authorList>
            <person name="Arias T."/>
            <person name="Riano-Pachon D.M."/>
            <person name="Di Stilio V.S."/>
        </authorList>
    </citation>
    <scope>NUCLEOTIDE SEQUENCE [LARGE SCALE GENOMIC DNA]</scope>
    <source>
        <strain evidence="2">cv. WT478/WT964</strain>
        <tissue evidence="1">Leaves</tissue>
    </source>
</reference>
<keyword evidence="2" id="KW-1185">Reference proteome</keyword>
<dbReference type="AlphaFoldDB" id="A0A7J6WRU6"/>
<comment type="caution">
    <text evidence="1">The sequence shown here is derived from an EMBL/GenBank/DDBJ whole genome shotgun (WGS) entry which is preliminary data.</text>
</comment>
<evidence type="ECO:0000313" key="1">
    <source>
        <dbReference type="EMBL" id="KAF5200109.1"/>
    </source>
</evidence>
<gene>
    <name evidence="1" type="ORF">FRX31_010304</name>
</gene>
<evidence type="ECO:0000313" key="2">
    <source>
        <dbReference type="Proteomes" id="UP000554482"/>
    </source>
</evidence>
<feature type="non-terminal residue" evidence="1">
    <location>
        <position position="1"/>
    </location>
</feature>
<dbReference type="EMBL" id="JABWDY010011130">
    <property type="protein sequence ID" value="KAF5200109.1"/>
    <property type="molecule type" value="Genomic_DNA"/>
</dbReference>
<accession>A0A7J6WRU6</accession>
<name>A0A7J6WRU6_THATH</name>
<sequence>KESVGTLVTNNDYGSIKPDGLLSWSCPTSVSSTDTSKNAIKASASSIEASNEEANIFTWASKEANHAYDIPENMVELIKKSTVPDNVSSSLCERKESAGTLVTNNDYGPIKPDGLASLSCPTSVCIFY</sequence>
<organism evidence="1 2">
    <name type="scientific">Thalictrum thalictroides</name>
    <name type="common">Rue-anemone</name>
    <name type="synonym">Anemone thalictroides</name>
    <dbReference type="NCBI Taxonomy" id="46969"/>
    <lineage>
        <taxon>Eukaryota</taxon>
        <taxon>Viridiplantae</taxon>
        <taxon>Streptophyta</taxon>
        <taxon>Embryophyta</taxon>
        <taxon>Tracheophyta</taxon>
        <taxon>Spermatophyta</taxon>
        <taxon>Magnoliopsida</taxon>
        <taxon>Ranunculales</taxon>
        <taxon>Ranunculaceae</taxon>
        <taxon>Thalictroideae</taxon>
        <taxon>Thalictrum</taxon>
    </lineage>
</organism>